<dbReference type="EMBL" id="JABEZZ010000007">
    <property type="protein sequence ID" value="MBA0590922.1"/>
    <property type="molecule type" value="Genomic_DNA"/>
</dbReference>
<name>A0A7J8PPY6_GOSRA</name>
<evidence type="ECO:0000313" key="1">
    <source>
        <dbReference type="EMBL" id="MBA0590922.1"/>
    </source>
</evidence>
<dbReference type="AlphaFoldDB" id="A0A7J8PPY6"/>
<comment type="caution">
    <text evidence="1">The sequence shown here is derived from an EMBL/GenBank/DDBJ whole genome shotgun (WGS) entry which is preliminary data.</text>
</comment>
<organism evidence="1 2">
    <name type="scientific">Gossypium raimondii</name>
    <name type="common">Peruvian cotton</name>
    <name type="synonym">Gossypium klotzschianum subsp. raimondii</name>
    <dbReference type="NCBI Taxonomy" id="29730"/>
    <lineage>
        <taxon>Eukaryota</taxon>
        <taxon>Viridiplantae</taxon>
        <taxon>Streptophyta</taxon>
        <taxon>Embryophyta</taxon>
        <taxon>Tracheophyta</taxon>
        <taxon>Spermatophyta</taxon>
        <taxon>Magnoliopsida</taxon>
        <taxon>eudicotyledons</taxon>
        <taxon>Gunneridae</taxon>
        <taxon>Pentapetalae</taxon>
        <taxon>rosids</taxon>
        <taxon>malvids</taxon>
        <taxon>Malvales</taxon>
        <taxon>Malvaceae</taxon>
        <taxon>Malvoideae</taxon>
        <taxon>Gossypium</taxon>
    </lineage>
</organism>
<evidence type="ECO:0000313" key="2">
    <source>
        <dbReference type="Proteomes" id="UP000593578"/>
    </source>
</evidence>
<dbReference type="Proteomes" id="UP000593578">
    <property type="component" value="Unassembled WGS sequence"/>
</dbReference>
<accession>A0A7J8PPY6</accession>
<protein>
    <submittedName>
        <fullName evidence="1">Uncharacterized protein</fullName>
    </submittedName>
</protein>
<reference evidence="1 2" key="1">
    <citation type="journal article" date="2019" name="Genome Biol. Evol.">
        <title>Insights into the evolution of the New World diploid cottons (Gossypium, subgenus Houzingenia) based on genome sequencing.</title>
        <authorList>
            <person name="Grover C.E."/>
            <person name="Arick M.A. 2nd"/>
            <person name="Thrash A."/>
            <person name="Conover J.L."/>
            <person name="Sanders W.S."/>
            <person name="Peterson D.G."/>
            <person name="Frelichowski J.E."/>
            <person name="Scheffler J.A."/>
            <person name="Scheffler B.E."/>
            <person name="Wendel J.F."/>
        </authorList>
    </citation>
    <scope>NUCLEOTIDE SEQUENCE [LARGE SCALE GENOMIC DNA]</scope>
    <source>
        <strain evidence="1">8</strain>
        <tissue evidence="1">Leaf</tissue>
    </source>
</reference>
<proteinExistence type="predicted"/>
<sequence length="67" mass="7464">MRENSITAVEVEDNFDFVEGDITRSIVTSIPSIDFSERVLLFLLQEMGTTVVIKILGLNIGYASLQN</sequence>
<gene>
    <name evidence="1" type="ORF">Gorai_019611</name>
</gene>